<organism evidence="13 14">
    <name type="scientific">Nothoprocta perdicaria</name>
    <name type="common">Chilean tinamou</name>
    <name type="synonym">Crypturus perdicarius</name>
    <dbReference type="NCBI Taxonomy" id="30464"/>
    <lineage>
        <taxon>Eukaryota</taxon>
        <taxon>Metazoa</taxon>
        <taxon>Chordata</taxon>
        <taxon>Craniata</taxon>
        <taxon>Vertebrata</taxon>
        <taxon>Euteleostomi</taxon>
        <taxon>Archelosauria</taxon>
        <taxon>Archosauria</taxon>
        <taxon>Dinosauria</taxon>
        <taxon>Saurischia</taxon>
        <taxon>Theropoda</taxon>
        <taxon>Coelurosauria</taxon>
        <taxon>Aves</taxon>
        <taxon>Palaeognathae</taxon>
        <taxon>Tinamiformes</taxon>
        <taxon>Tinamidae</taxon>
        <taxon>Nothoprocta</taxon>
    </lineage>
</organism>
<evidence type="ECO:0000256" key="3">
    <source>
        <dbReference type="ARBA" id="ARBA00022730"/>
    </source>
</evidence>
<dbReference type="Pfam" id="PF13812">
    <property type="entry name" value="PPR_3"/>
    <property type="match status" value="2"/>
</dbReference>
<evidence type="ECO:0000256" key="9">
    <source>
        <dbReference type="ARBA" id="ARBA00023128"/>
    </source>
</evidence>
<dbReference type="InterPro" id="IPR055063">
    <property type="entry name" value="Rib_mS39_PPR"/>
</dbReference>
<evidence type="ECO:0000256" key="1">
    <source>
        <dbReference type="ARBA" id="ARBA00004173"/>
    </source>
</evidence>
<comment type="subcellular location">
    <subcellularLocation>
        <location evidence="1">Mitochondrion</location>
    </subcellularLocation>
</comment>
<feature type="region of interest" description="Disordered" evidence="12">
    <location>
        <begin position="153"/>
        <end position="175"/>
    </location>
</feature>
<evidence type="ECO:0000256" key="12">
    <source>
        <dbReference type="SAM" id="MobiDB-lite"/>
    </source>
</evidence>
<evidence type="ECO:0000256" key="2">
    <source>
        <dbReference type="ARBA" id="ARBA00008551"/>
    </source>
</evidence>
<evidence type="ECO:0000256" key="6">
    <source>
        <dbReference type="ARBA" id="ARBA00022884"/>
    </source>
</evidence>
<dbReference type="GO" id="GO:0019843">
    <property type="term" value="F:rRNA binding"/>
    <property type="evidence" value="ECO:0007669"/>
    <property type="project" value="UniProtKB-KW"/>
</dbReference>
<dbReference type="InterPro" id="IPR002885">
    <property type="entry name" value="PPR_rpt"/>
</dbReference>
<dbReference type="GO" id="GO:0006417">
    <property type="term" value="P:regulation of translation"/>
    <property type="evidence" value="ECO:0007669"/>
    <property type="project" value="UniProtKB-KW"/>
</dbReference>
<dbReference type="GO" id="GO:0005739">
    <property type="term" value="C:mitochondrion"/>
    <property type="evidence" value="ECO:0007669"/>
    <property type="project" value="UniProtKB-SubCell"/>
</dbReference>
<accession>A0A8C6YQU4</accession>
<dbReference type="Ensembl" id="ENSNPET00000001253.1">
    <property type="protein sequence ID" value="ENSNPEP00000001232.1"/>
    <property type="gene ID" value="ENSNPEG00000000889.1"/>
</dbReference>
<keyword evidence="10" id="KW-0687">Ribonucleoprotein</keyword>
<name>A0A8C6YQU4_NOTPE</name>
<evidence type="ECO:0000256" key="11">
    <source>
        <dbReference type="ARBA" id="ARBA00035134"/>
    </source>
</evidence>
<comment type="similarity">
    <text evidence="2">Belongs to the mitochondrion-specific ribosomal protein mS39 family.</text>
</comment>
<evidence type="ECO:0000313" key="14">
    <source>
        <dbReference type="Proteomes" id="UP000694420"/>
    </source>
</evidence>
<evidence type="ECO:0000313" key="13">
    <source>
        <dbReference type="Ensembl" id="ENSNPEP00000001232.1"/>
    </source>
</evidence>
<dbReference type="GO" id="GO:0032543">
    <property type="term" value="P:mitochondrial translation"/>
    <property type="evidence" value="ECO:0007669"/>
    <property type="project" value="InterPro"/>
</dbReference>
<dbReference type="GO" id="GO:1990904">
    <property type="term" value="C:ribonucleoprotein complex"/>
    <property type="evidence" value="ECO:0007669"/>
    <property type="project" value="UniProtKB-KW"/>
</dbReference>
<evidence type="ECO:0000256" key="8">
    <source>
        <dbReference type="ARBA" id="ARBA00022980"/>
    </source>
</evidence>
<keyword evidence="3" id="KW-0699">rRNA-binding</keyword>
<evidence type="ECO:0000256" key="10">
    <source>
        <dbReference type="ARBA" id="ARBA00023274"/>
    </source>
</evidence>
<evidence type="ECO:0000256" key="7">
    <source>
        <dbReference type="ARBA" id="ARBA00022946"/>
    </source>
</evidence>
<keyword evidence="9" id="KW-0496">Mitochondrion</keyword>
<dbReference type="GO" id="GO:0005840">
    <property type="term" value="C:ribosome"/>
    <property type="evidence" value="ECO:0007669"/>
    <property type="project" value="UniProtKB-KW"/>
</dbReference>
<evidence type="ECO:0000256" key="4">
    <source>
        <dbReference type="ARBA" id="ARBA00022737"/>
    </source>
</evidence>
<dbReference type="InterPro" id="IPR011990">
    <property type="entry name" value="TPR-like_helical_dom_sf"/>
</dbReference>
<keyword evidence="8" id="KW-0689">Ribosomal protein</keyword>
<proteinExistence type="inferred from homology"/>
<dbReference type="PANTHER" id="PTHR16276:SF1">
    <property type="entry name" value="SMALL RIBOSOMAL SUBUNIT PROTEIN MS39"/>
    <property type="match status" value="1"/>
</dbReference>
<keyword evidence="5" id="KW-0810">Translation regulation</keyword>
<feature type="region of interest" description="Disordered" evidence="12">
    <location>
        <begin position="521"/>
        <end position="561"/>
    </location>
</feature>
<keyword evidence="6" id="KW-0694">RNA-binding</keyword>
<evidence type="ECO:0000256" key="5">
    <source>
        <dbReference type="ARBA" id="ARBA00022845"/>
    </source>
</evidence>
<dbReference type="GO" id="GO:0043024">
    <property type="term" value="F:ribosomal small subunit binding"/>
    <property type="evidence" value="ECO:0007669"/>
    <property type="project" value="InterPro"/>
</dbReference>
<dbReference type="AlphaFoldDB" id="A0A8C6YQU4"/>
<feature type="compositionally biased region" description="Basic and acidic residues" evidence="12">
    <location>
        <begin position="527"/>
        <end position="541"/>
    </location>
</feature>
<sequence>MWTSSCGEDGNAEMFIPLNPELFSFLQDPTAAHYMFQDDPFLMPRNTANSRLLSLAKESGRNAAKYIIKEFPQYFDKITAEPNIPCLMPEITTPQIEGVSKAALKERIHLRKVKASVDLFDQLLQAGTPVSLETTNSLLDLLCFYGDAKEEPDEQKRDLEEPENNAEETSQKRRFQKSLNSSGFVWREECDAERIFKIMPERNAHSYCTMIRGMVKLSIKINYPILFPADVHTFNALITAVPYLKEKFIERWELEFLNHMVQQEVQPNVLTFNAVLKTLRRCGGVGRSVSLSVVKEMKALDIEPSLATYEHLLSIFYRTGMCNMSLYVDMSVLLFSCRSKFFSLLCMMEQIDVVLKWYKEMTPSLFYPSPRNLLDLLQALDAANHLEVLPSVWKDIKQLGFNRRQDLMEELLSLMSRERHPEETQLAFAQCAEDIKAAHEQSGREQAPLQWSGSALGHVVVLFSRAGRTQDAWTVMEHFQQINRIPTEQVMDEFLTCARQTNCPEEAIKLVELAASFGLPSTPKLKSRTEQEFDLSEKQKTVLESIQVDGDSSDSSDSDSE</sequence>
<protein>
    <recommendedName>
        <fullName evidence="11">Small ribosomal subunit protein mS39</fullName>
    </recommendedName>
</protein>
<dbReference type="Gene3D" id="1.25.40.10">
    <property type="entry name" value="Tetratricopeptide repeat domain"/>
    <property type="match status" value="1"/>
</dbReference>
<keyword evidence="7" id="KW-0809">Transit peptide</keyword>
<dbReference type="Pfam" id="PF22330">
    <property type="entry name" value="Rib_mS39_PPR"/>
    <property type="match status" value="1"/>
</dbReference>
<reference evidence="13" key="2">
    <citation type="submission" date="2025-09" db="UniProtKB">
        <authorList>
            <consortium name="Ensembl"/>
        </authorList>
    </citation>
    <scope>IDENTIFICATION</scope>
</reference>
<dbReference type="Proteomes" id="UP000694420">
    <property type="component" value="Unplaced"/>
</dbReference>
<dbReference type="PANTHER" id="PTHR16276">
    <property type="entry name" value="PENTATRICOPEPTIDE REPEAT DOMAIN-CONTAINING PROTEIN 3"/>
    <property type="match status" value="1"/>
</dbReference>
<feature type="compositionally biased region" description="Acidic residues" evidence="12">
    <location>
        <begin position="551"/>
        <end position="561"/>
    </location>
</feature>
<reference evidence="13" key="1">
    <citation type="submission" date="2025-08" db="UniProtKB">
        <authorList>
            <consortium name="Ensembl"/>
        </authorList>
    </citation>
    <scope>IDENTIFICATION</scope>
</reference>
<keyword evidence="4" id="KW-0677">Repeat</keyword>
<keyword evidence="14" id="KW-1185">Reference proteome</keyword>
<dbReference type="InterPro" id="IPR037387">
    <property type="entry name" value="PTCD3"/>
</dbReference>